<protein>
    <submittedName>
        <fullName evidence="1">Uncharacterized protein</fullName>
    </submittedName>
</protein>
<sequence length="332" mass="38093">MDREPEEMQFLGVVGVYKEAYKIINSWKKIFNLLTLSLILPLSFVFLFHIEVSHLLIGKIESNAEEMSQTQEGTPRYQKLSDLLPAEWAYYFLFQIAYLIFFITLSLLSTSAVVYTIASIYTARDVTFKNVMSVVPKVWHRLFMTFLCTFVAFLAINLMAVAVILIWVVIIGITNASLAILGVLSILYIVGILYLSIVWQLSNVVSVLEESYGFLAMIKSRELIKGKMWLASFILLTLNLSFFLVKFSFEKLVVNGWKLGAVDRTIYGIICFLLISNLFLFSLVLQTLLYFVCKSYHHENIDKSVLSDRLDVYLGEYEPLKTKDVQLEQCHV</sequence>
<reference evidence="1 2" key="1">
    <citation type="journal article" date="2022" name="DNA Res.">
        <title>Chromosomal-level genome assembly of the orchid tree Bauhinia variegata (Leguminosae; Cercidoideae) supports the allotetraploid origin hypothesis of Bauhinia.</title>
        <authorList>
            <person name="Zhong Y."/>
            <person name="Chen Y."/>
            <person name="Zheng D."/>
            <person name="Pang J."/>
            <person name="Liu Y."/>
            <person name="Luo S."/>
            <person name="Meng S."/>
            <person name="Qian L."/>
            <person name="Wei D."/>
            <person name="Dai S."/>
            <person name="Zhou R."/>
        </authorList>
    </citation>
    <scope>NUCLEOTIDE SEQUENCE [LARGE SCALE GENOMIC DNA]</scope>
    <source>
        <strain evidence="1">BV-YZ2020</strain>
    </source>
</reference>
<dbReference type="Proteomes" id="UP000828941">
    <property type="component" value="Chromosome 12"/>
</dbReference>
<comment type="caution">
    <text evidence="1">The sequence shown here is derived from an EMBL/GenBank/DDBJ whole genome shotgun (WGS) entry which is preliminary data.</text>
</comment>
<name>A0ACB9LBP8_BAUVA</name>
<evidence type="ECO:0000313" key="1">
    <source>
        <dbReference type="EMBL" id="KAI4307196.1"/>
    </source>
</evidence>
<evidence type="ECO:0000313" key="2">
    <source>
        <dbReference type="Proteomes" id="UP000828941"/>
    </source>
</evidence>
<dbReference type="EMBL" id="CM039437">
    <property type="protein sequence ID" value="KAI4307196.1"/>
    <property type="molecule type" value="Genomic_DNA"/>
</dbReference>
<keyword evidence="2" id="KW-1185">Reference proteome</keyword>
<organism evidence="1 2">
    <name type="scientific">Bauhinia variegata</name>
    <name type="common">Purple orchid tree</name>
    <name type="synonym">Phanera variegata</name>
    <dbReference type="NCBI Taxonomy" id="167791"/>
    <lineage>
        <taxon>Eukaryota</taxon>
        <taxon>Viridiplantae</taxon>
        <taxon>Streptophyta</taxon>
        <taxon>Embryophyta</taxon>
        <taxon>Tracheophyta</taxon>
        <taxon>Spermatophyta</taxon>
        <taxon>Magnoliopsida</taxon>
        <taxon>eudicotyledons</taxon>
        <taxon>Gunneridae</taxon>
        <taxon>Pentapetalae</taxon>
        <taxon>rosids</taxon>
        <taxon>fabids</taxon>
        <taxon>Fabales</taxon>
        <taxon>Fabaceae</taxon>
        <taxon>Cercidoideae</taxon>
        <taxon>Cercideae</taxon>
        <taxon>Bauhiniinae</taxon>
        <taxon>Bauhinia</taxon>
    </lineage>
</organism>
<accession>A0ACB9LBP8</accession>
<proteinExistence type="predicted"/>
<gene>
    <name evidence="1" type="ORF">L6164_030408</name>
</gene>